<keyword evidence="4 5" id="KW-0472">Membrane</keyword>
<dbReference type="Gene3D" id="1.20.120.1630">
    <property type="match status" value="1"/>
</dbReference>
<sequence>MSFARVVLVTIQALFNGLACTPPNPTSQKLRYHTEEMYILQIAPLIFKIHQLIAYLCAAFEILYYLRTVIPVSSPFPPLTGLICPASPVPGSSSIRLTPPFVLGVVAVVLGAYIRLDCFKTLGHLFTFDLTIHPEHRLVTSRFYAYVRHPAYTGSLLLVFGLAFSHLTRGSWMTECGPLRSERTALVVWAVWWLWTFCVGISRADAEDKQMRKLFKEEWDAYATAVPWWFFPGII</sequence>
<dbReference type="EC" id="2.1.1.100" evidence="5"/>
<dbReference type="GO" id="GO:0032259">
    <property type="term" value="P:methylation"/>
    <property type="evidence" value="ECO:0007669"/>
    <property type="project" value="UniProtKB-KW"/>
</dbReference>
<keyword evidence="6" id="KW-0732">Signal</keyword>
<accession>A0A067SK92</accession>
<keyword evidence="3 5" id="KW-1133">Transmembrane helix</keyword>
<protein>
    <recommendedName>
        <fullName evidence="5">Protein-S-isoprenylcysteine O-methyltransferase</fullName>
        <ecNumber evidence="5">2.1.1.100</ecNumber>
    </recommendedName>
</protein>
<keyword evidence="2 5" id="KW-0812">Transmembrane</keyword>
<reference evidence="8" key="1">
    <citation type="journal article" date="2014" name="Proc. Natl. Acad. Sci. U.S.A.">
        <title>Extensive sampling of basidiomycete genomes demonstrates inadequacy of the white-rot/brown-rot paradigm for wood decay fungi.</title>
        <authorList>
            <person name="Riley R."/>
            <person name="Salamov A.A."/>
            <person name="Brown D.W."/>
            <person name="Nagy L.G."/>
            <person name="Floudas D."/>
            <person name="Held B.W."/>
            <person name="Levasseur A."/>
            <person name="Lombard V."/>
            <person name="Morin E."/>
            <person name="Otillar R."/>
            <person name="Lindquist E.A."/>
            <person name="Sun H."/>
            <person name="LaButti K.M."/>
            <person name="Schmutz J."/>
            <person name="Jabbour D."/>
            <person name="Luo H."/>
            <person name="Baker S.E."/>
            <person name="Pisabarro A.G."/>
            <person name="Walton J.D."/>
            <person name="Blanchette R.A."/>
            <person name="Henrissat B."/>
            <person name="Martin F."/>
            <person name="Cullen D."/>
            <person name="Hibbett D.S."/>
            <person name="Grigoriev I.V."/>
        </authorList>
    </citation>
    <scope>NUCLEOTIDE SEQUENCE [LARGE SCALE GENOMIC DNA]</scope>
    <source>
        <strain evidence="8">CBS 339.88</strain>
    </source>
</reference>
<dbReference type="HOGENOM" id="CLU_065200_6_0_1"/>
<evidence type="ECO:0000256" key="6">
    <source>
        <dbReference type="SAM" id="SignalP"/>
    </source>
</evidence>
<dbReference type="OrthoDB" id="422086at2759"/>
<keyword evidence="8" id="KW-1185">Reference proteome</keyword>
<dbReference type="InterPro" id="IPR007269">
    <property type="entry name" value="ICMT_MeTrfase"/>
</dbReference>
<comment type="catalytic activity">
    <reaction evidence="5">
        <text>[protein]-C-terminal S-[(2E,6E)-farnesyl]-L-cysteine + S-adenosyl-L-methionine = [protein]-C-terminal S-[(2E,6E)-farnesyl]-L-cysteine methyl ester + S-adenosyl-L-homocysteine</text>
        <dbReference type="Rhea" id="RHEA:21672"/>
        <dbReference type="Rhea" id="RHEA-COMP:12125"/>
        <dbReference type="Rhea" id="RHEA-COMP:12126"/>
        <dbReference type="ChEBI" id="CHEBI:57856"/>
        <dbReference type="ChEBI" id="CHEBI:59789"/>
        <dbReference type="ChEBI" id="CHEBI:90510"/>
        <dbReference type="ChEBI" id="CHEBI:90511"/>
        <dbReference type="EC" id="2.1.1.100"/>
    </reaction>
</comment>
<dbReference type="GO" id="GO:0005789">
    <property type="term" value="C:endoplasmic reticulum membrane"/>
    <property type="evidence" value="ECO:0007669"/>
    <property type="project" value="UniProtKB-SubCell"/>
</dbReference>
<evidence type="ECO:0000313" key="7">
    <source>
        <dbReference type="EMBL" id="KDR67188.1"/>
    </source>
</evidence>
<comment type="caution">
    <text evidence="5">Lacks conserved residue(s) required for the propagation of feature annotation.</text>
</comment>
<dbReference type="STRING" id="685588.A0A067SK92"/>
<evidence type="ECO:0000256" key="5">
    <source>
        <dbReference type="RuleBase" id="RU362022"/>
    </source>
</evidence>
<evidence type="ECO:0000256" key="3">
    <source>
        <dbReference type="ARBA" id="ARBA00022989"/>
    </source>
</evidence>
<organism evidence="7 8">
    <name type="scientific">Galerina marginata (strain CBS 339.88)</name>
    <dbReference type="NCBI Taxonomy" id="685588"/>
    <lineage>
        <taxon>Eukaryota</taxon>
        <taxon>Fungi</taxon>
        <taxon>Dikarya</taxon>
        <taxon>Basidiomycota</taxon>
        <taxon>Agaricomycotina</taxon>
        <taxon>Agaricomycetes</taxon>
        <taxon>Agaricomycetidae</taxon>
        <taxon>Agaricales</taxon>
        <taxon>Agaricineae</taxon>
        <taxon>Strophariaceae</taxon>
        <taxon>Galerina</taxon>
    </lineage>
</organism>
<keyword evidence="5" id="KW-0949">S-adenosyl-L-methionine</keyword>
<dbReference type="PANTHER" id="PTHR12714:SF9">
    <property type="entry name" value="PROTEIN-S-ISOPRENYLCYSTEINE O-METHYLTRANSFERASE"/>
    <property type="match status" value="1"/>
</dbReference>
<dbReference type="PANTHER" id="PTHR12714">
    <property type="entry name" value="PROTEIN-S ISOPRENYLCYSTEINE O-METHYLTRANSFERASE"/>
    <property type="match status" value="1"/>
</dbReference>
<feature type="transmembrane region" description="Helical" evidence="5">
    <location>
        <begin position="187"/>
        <end position="206"/>
    </location>
</feature>
<dbReference type="Proteomes" id="UP000027222">
    <property type="component" value="Unassembled WGS sequence"/>
</dbReference>
<dbReference type="EMBL" id="KL142417">
    <property type="protein sequence ID" value="KDR67188.1"/>
    <property type="molecule type" value="Genomic_DNA"/>
</dbReference>
<feature type="transmembrane region" description="Helical" evidence="5">
    <location>
        <begin position="43"/>
        <end position="66"/>
    </location>
</feature>
<comment type="subcellular location">
    <subcellularLocation>
        <location evidence="5">Endoplasmic reticulum membrane</location>
        <topology evidence="5">Multi-pass membrane protein</topology>
    </subcellularLocation>
    <subcellularLocation>
        <location evidence="1">Membrane</location>
        <topology evidence="1">Multi-pass membrane protein</topology>
    </subcellularLocation>
</comment>
<evidence type="ECO:0000313" key="8">
    <source>
        <dbReference type="Proteomes" id="UP000027222"/>
    </source>
</evidence>
<keyword evidence="5" id="KW-0808">Transferase</keyword>
<evidence type="ECO:0000256" key="4">
    <source>
        <dbReference type="ARBA" id="ARBA00023136"/>
    </source>
</evidence>
<dbReference type="Pfam" id="PF04140">
    <property type="entry name" value="ICMT"/>
    <property type="match status" value="1"/>
</dbReference>
<evidence type="ECO:0000256" key="2">
    <source>
        <dbReference type="ARBA" id="ARBA00022692"/>
    </source>
</evidence>
<proteinExistence type="inferred from homology"/>
<dbReference type="AlphaFoldDB" id="A0A067SK92"/>
<feature type="chain" id="PRO_5001645939" description="Protein-S-isoprenylcysteine O-methyltransferase" evidence="6">
    <location>
        <begin position="20"/>
        <end position="235"/>
    </location>
</feature>
<gene>
    <name evidence="7" type="ORF">GALMADRAFT_1130858</name>
</gene>
<keyword evidence="5" id="KW-0256">Endoplasmic reticulum</keyword>
<dbReference type="GO" id="GO:0004671">
    <property type="term" value="F:protein C-terminal S-isoprenylcysteine carboxyl O-methyltransferase activity"/>
    <property type="evidence" value="ECO:0007669"/>
    <property type="project" value="UniProtKB-EC"/>
</dbReference>
<comment type="similarity">
    <text evidence="5">Belongs to the class VI-like SAM-binding methyltransferase superfamily. Isoprenylcysteine carboxyl methyltransferase family.</text>
</comment>
<keyword evidence="5" id="KW-0489">Methyltransferase</keyword>
<feature type="signal peptide" evidence="6">
    <location>
        <begin position="1"/>
        <end position="19"/>
    </location>
</feature>
<feature type="transmembrane region" description="Helical" evidence="5">
    <location>
        <begin position="151"/>
        <end position="167"/>
    </location>
</feature>
<name>A0A067SK92_GALM3</name>
<evidence type="ECO:0000256" key="1">
    <source>
        <dbReference type="ARBA" id="ARBA00004141"/>
    </source>
</evidence>